<evidence type="ECO:0000256" key="1">
    <source>
        <dbReference type="SAM" id="Phobius"/>
    </source>
</evidence>
<reference evidence="2" key="1">
    <citation type="submission" date="2001-10" db="EMBL/GenBank/DDBJ databases">
        <authorList>
            <person name="Stapleton M."/>
            <person name="Brokstein P."/>
            <person name="Hong L."/>
            <person name="Agbayani A."/>
            <person name="Carlson J."/>
            <person name="Champe M."/>
            <person name="Chavez C."/>
            <person name="Dorsett V."/>
            <person name="Farfan D."/>
            <person name="Frise E."/>
            <person name="George R."/>
            <person name="Gonzalez M."/>
            <person name="Guarin H."/>
            <person name="Li P."/>
            <person name="Liao G."/>
            <person name="Miranda A."/>
            <person name="Mungall C.J."/>
            <person name="Nunoo J."/>
            <person name="Pacleb J."/>
            <person name="Paragas V."/>
            <person name="Park S."/>
            <person name="Phouanenavong S."/>
            <person name="Wan K."/>
            <person name="Yu C."/>
            <person name="Lewis S.E."/>
            <person name="Rubin G.M."/>
            <person name="Celniker S."/>
        </authorList>
    </citation>
    <scope>NUCLEOTIDE SEQUENCE</scope>
</reference>
<evidence type="ECO:0000313" key="2">
    <source>
        <dbReference type="EMBL" id="AAL28377.1"/>
    </source>
</evidence>
<keyword evidence="1" id="KW-0472">Membrane</keyword>
<protein>
    <submittedName>
        <fullName evidence="2">GM01352p</fullName>
    </submittedName>
</protein>
<feature type="transmembrane region" description="Helical" evidence="1">
    <location>
        <begin position="80"/>
        <end position="105"/>
    </location>
</feature>
<proteinExistence type="evidence at transcript level"/>
<keyword evidence="1" id="KW-1133">Transmembrane helix</keyword>
<dbReference type="EMBL" id="AY060829">
    <property type="protein sequence ID" value="AAL28377.1"/>
    <property type="molecule type" value="mRNA"/>
</dbReference>
<dbReference type="AlphaFoldDB" id="Q95SE7"/>
<accession>Q95SE7</accession>
<name>Q95SE7_DROME</name>
<keyword evidence="1" id="KW-0812">Transmembrane</keyword>
<sequence>MEIVCNQPHSFTCTHLELRSNLQNVVNVSRSFGLAQILFVFDSILNSNCTNCERVRLFPYAYAIQSAVCLFGLFRSKNVFVVLFCVFLSQPFVVYMRSYVFIYVLTKQLK</sequence>
<feature type="transmembrane region" description="Helical" evidence="1">
    <location>
        <begin position="57"/>
        <end position="74"/>
    </location>
</feature>
<organism evidence="2">
    <name type="scientific">Drosophila melanogaster</name>
    <name type="common">Fruit fly</name>
    <dbReference type="NCBI Taxonomy" id="7227"/>
    <lineage>
        <taxon>Eukaryota</taxon>
        <taxon>Metazoa</taxon>
        <taxon>Ecdysozoa</taxon>
        <taxon>Arthropoda</taxon>
        <taxon>Hexapoda</taxon>
        <taxon>Insecta</taxon>
        <taxon>Pterygota</taxon>
        <taxon>Neoptera</taxon>
        <taxon>Endopterygota</taxon>
        <taxon>Diptera</taxon>
        <taxon>Brachycera</taxon>
        <taxon>Muscomorpha</taxon>
        <taxon>Ephydroidea</taxon>
        <taxon>Drosophilidae</taxon>
        <taxon>Drosophila</taxon>
        <taxon>Sophophora</taxon>
    </lineage>
</organism>